<reference evidence="1" key="1">
    <citation type="submission" date="2020-07" db="EMBL/GenBank/DDBJ databases">
        <title>Huge and variable diversity of episymbiotic CPR bacteria and DPANN archaea in groundwater ecosystems.</title>
        <authorList>
            <person name="He C.Y."/>
            <person name="Keren R."/>
            <person name="Whittaker M."/>
            <person name="Farag I.F."/>
            <person name="Doudna J."/>
            <person name="Cate J.H.D."/>
            <person name="Banfield J.F."/>
        </authorList>
    </citation>
    <scope>NUCLEOTIDE SEQUENCE</scope>
    <source>
        <strain evidence="1">NC_groundwater_1482_Ag_S-0.65um_47_24</strain>
    </source>
</reference>
<sequence length="120" mass="13554">MGGGKLNFGRSGFLLVVLLLLLTLSACQSHYFERTTPIKELLEKPRSYENKVVKIEGVVTEVFSLFVVKYFVVRDNTGEIAVITDRILPGKGERVKVRGHLIEAFALEDKTLMVLKEEKE</sequence>
<proteinExistence type="predicted"/>
<dbReference type="PROSITE" id="PS51257">
    <property type="entry name" value="PROKAR_LIPOPROTEIN"/>
    <property type="match status" value="1"/>
</dbReference>
<organism evidence="1 2">
    <name type="scientific">Tectimicrobiota bacterium</name>
    <dbReference type="NCBI Taxonomy" id="2528274"/>
    <lineage>
        <taxon>Bacteria</taxon>
        <taxon>Pseudomonadati</taxon>
        <taxon>Nitrospinota/Tectimicrobiota group</taxon>
        <taxon>Candidatus Tectimicrobiota</taxon>
    </lineage>
</organism>
<name>A0A933GL40_UNCTE</name>
<accession>A0A933GL40</accession>
<dbReference type="Proteomes" id="UP000772181">
    <property type="component" value="Unassembled WGS sequence"/>
</dbReference>
<dbReference type="EMBL" id="JACQWF010000260">
    <property type="protein sequence ID" value="MBI4595867.1"/>
    <property type="molecule type" value="Genomic_DNA"/>
</dbReference>
<evidence type="ECO:0000313" key="2">
    <source>
        <dbReference type="Proteomes" id="UP000772181"/>
    </source>
</evidence>
<protein>
    <submittedName>
        <fullName evidence="1">Uncharacterized protein</fullName>
    </submittedName>
</protein>
<dbReference type="AlphaFoldDB" id="A0A933GL40"/>
<evidence type="ECO:0000313" key="1">
    <source>
        <dbReference type="EMBL" id="MBI4595867.1"/>
    </source>
</evidence>
<gene>
    <name evidence="1" type="ORF">HY730_05745</name>
</gene>
<comment type="caution">
    <text evidence="1">The sequence shown here is derived from an EMBL/GenBank/DDBJ whole genome shotgun (WGS) entry which is preliminary data.</text>
</comment>